<evidence type="ECO:0000313" key="2">
    <source>
        <dbReference type="EMBL" id="GAI27908.1"/>
    </source>
</evidence>
<feature type="domain" description="F5/8 type C" evidence="1">
    <location>
        <begin position="30"/>
        <end position="171"/>
    </location>
</feature>
<reference evidence="2" key="1">
    <citation type="journal article" date="2014" name="Front. Microbiol.">
        <title>High frequency of phylogenetically diverse reductive dehalogenase-homologous genes in deep subseafloor sedimentary metagenomes.</title>
        <authorList>
            <person name="Kawai M."/>
            <person name="Futagami T."/>
            <person name="Toyoda A."/>
            <person name="Takaki Y."/>
            <person name="Nishi S."/>
            <person name="Hori S."/>
            <person name="Arai W."/>
            <person name="Tsubouchi T."/>
            <person name="Morono Y."/>
            <person name="Uchiyama I."/>
            <person name="Ito T."/>
            <person name="Fujiyama A."/>
            <person name="Inagaki F."/>
            <person name="Takami H."/>
        </authorList>
    </citation>
    <scope>NUCLEOTIDE SEQUENCE</scope>
    <source>
        <strain evidence="2">Expedition CK06-06</strain>
    </source>
</reference>
<feature type="non-terminal residue" evidence="2">
    <location>
        <position position="1"/>
    </location>
</feature>
<dbReference type="InterPro" id="IPR008979">
    <property type="entry name" value="Galactose-bd-like_sf"/>
</dbReference>
<proteinExistence type="predicted"/>
<accession>X1M9E8</accession>
<dbReference type="Pfam" id="PF00754">
    <property type="entry name" value="F5_F8_type_C"/>
    <property type="match status" value="1"/>
</dbReference>
<organism evidence="2">
    <name type="scientific">marine sediment metagenome</name>
    <dbReference type="NCBI Taxonomy" id="412755"/>
    <lineage>
        <taxon>unclassified sequences</taxon>
        <taxon>metagenomes</taxon>
        <taxon>ecological metagenomes</taxon>
    </lineage>
</organism>
<name>X1M9E8_9ZZZZ</name>
<comment type="caution">
    <text evidence="2">The sequence shown here is derived from an EMBL/GenBank/DDBJ whole genome shotgun (WGS) entry which is preliminary data.</text>
</comment>
<evidence type="ECO:0000259" key="1">
    <source>
        <dbReference type="PROSITE" id="PS50022"/>
    </source>
</evidence>
<protein>
    <recommendedName>
        <fullName evidence="1">F5/8 type C domain-containing protein</fullName>
    </recommendedName>
</protein>
<dbReference type="PROSITE" id="PS50022">
    <property type="entry name" value="FA58C_3"/>
    <property type="match status" value="1"/>
</dbReference>
<dbReference type="EMBL" id="BARV01015191">
    <property type="protein sequence ID" value="GAI27908.1"/>
    <property type="molecule type" value="Genomic_DNA"/>
</dbReference>
<dbReference type="SUPFAM" id="SSF49785">
    <property type="entry name" value="Galactose-binding domain-like"/>
    <property type="match status" value="1"/>
</dbReference>
<dbReference type="InterPro" id="IPR000421">
    <property type="entry name" value="FA58C"/>
</dbReference>
<gene>
    <name evidence="2" type="ORF">S06H3_26297</name>
</gene>
<dbReference type="AlphaFoldDB" id="X1M9E8"/>
<dbReference type="Gene3D" id="2.60.120.260">
    <property type="entry name" value="Galactose-binding domain-like"/>
    <property type="match status" value="1"/>
</dbReference>
<sequence length="273" mass="31264">KTIYYWRARAVDEAGNKGPWGQTRFFLDTASDDAFMNLLRIPVKEVTVSSAQNPKNIMDLDDPGQSTFWLSSPPGDPLQWIVFDFGKTEEVSRIWMLSAPSGKNGWLKNFIWQWSNDNRIWTDIPDATVQNNDTFRNIIEIKPVSAKYFRLLIKDWYSYAPQINTIILYSAGIPEVPKPPDGDYVLIIGNQMNGFTFSELAEFVEGLDLNLKTLTVPHYEVSLDMVNKLKNKPVAIISSGNNANYQNLPMFEYNGVFEIIRQSQQIMLFFALN</sequence>